<dbReference type="Proteomes" id="UP000287866">
    <property type="component" value="Unassembled WGS sequence"/>
</dbReference>
<dbReference type="PROSITE" id="PS01117">
    <property type="entry name" value="HTH_MARR_1"/>
    <property type="match status" value="1"/>
</dbReference>
<dbReference type="GO" id="GO:0003700">
    <property type="term" value="F:DNA-binding transcription factor activity"/>
    <property type="evidence" value="ECO:0007669"/>
    <property type="project" value="InterPro"/>
</dbReference>
<evidence type="ECO:0000256" key="4">
    <source>
        <dbReference type="SAM" id="MobiDB-lite"/>
    </source>
</evidence>
<protein>
    <submittedName>
        <fullName evidence="6">MarR family transcriptional regulator</fullName>
    </submittedName>
</protein>
<keyword evidence="1" id="KW-0805">Transcription regulation</keyword>
<keyword evidence="2" id="KW-0238">DNA-binding</keyword>
<dbReference type="PANTHER" id="PTHR33164:SF94">
    <property type="entry name" value="TRANSCRIPTIONAL REGULATORY PROTEIN-RELATED"/>
    <property type="match status" value="1"/>
</dbReference>
<dbReference type="RefSeq" id="WP_164896860.1">
    <property type="nucleotide sequence ID" value="NZ_SAYU02000093.1"/>
</dbReference>
<evidence type="ECO:0000313" key="6">
    <source>
        <dbReference type="EMBL" id="NHA70046.1"/>
    </source>
</evidence>
<gene>
    <name evidence="6" type="ORF">EPD83_018590</name>
</gene>
<evidence type="ECO:0000256" key="1">
    <source>
        <dbReference type="ARBA" id="ARBA00023015"/>
    </source>
</evidence>
<dbReference type="AlphaFoldDB" id="A0A8T6R846"/>
<dbReference type="SUPFAM" id="SSF46785">
    <property type="entry name" value="Winged helix' DNA-binding domain"/>
    <property type="match status" value="1"/>
</dbReference>
<dbReference type="Gene3D" id="1.10.10.10">
    <property type="entry name" value="Winged helix-like DNA-binding domain superfamily/Winged helix DNA-binding domain"/>
    <property type="match status" value="1"/>
</dbReference>
<dbReference type="GO" id="GO:0006950">
    <property type="term" value="P:response to stress"/>
    <property type="evidence" value="ECO:0007669"/>
    <property type="project" value="TreeGrafter"/>
</dbReference>
<organism evidence="6 7">
    <name type="scientific">Phycicoccus flavus</name>
    <dbReference type="NCBI Taxonomy" id="2502783"/>
    <lineage>
        <taxon>Bacteria</taxon>
        <taxon>Bacillati</taxon>
        <taxon>Actinomycetota</taxon>
        <taxon>Actinomycetes</taxon>
        <taxon>Micrococcales</taxon>
        <taxon>Intrasporangiaceae</taxon>
        <taxon>Phycicoccus</taxon>
    </lineage>
</organism>
<dbReference type="PANTHER" id="PTHR33164">
    <property type="entry name" value="TRANSCRIPTIONAL REGULATOR, MARR FAMILY"/>
    <property type="match status" value="1"/>
</dbReference>
<keyword evidence="7" id="KW-1185">Reference proteome</keyword>
<sequence>MTTMWTERGREEPDGAAGGPEGVDVVPMLDAGVPGLWVLSSVLSTSLADARRGHGVTAGQMRSLILVASHPRASAAEISRHQNVTTSTAKRMVDRLVSADLVSRVRSRTDRRRFDLAVTQRGREILDGVRAERRRMVVDLLSRMDPEDRTALTRGLVALAAVAGEPDPSVLG</sequence>
<feature type="region of interest" description="Disordered" evidence="4">
    <location>
        <begin position="1"/>
        <end position="20"/>
    </location>
</feature>
<keyword evidence="3" id="KW-0804">Transcription</keyword>
<dbReference type="PROSITE" id="PS50995">
    <property type="entry name" value="HTH_MARR_2"/>
    <property type="match status" value="1"/>
</dbReference>
<dbReference type="InterPro" id="IPR036388">
    <property type="entry name" value="WH-like_DNA-bd_sf"/>
</dbReference>
<dbReference type="InterPro" id="IPR036390">
    <property type="entry name" value="WH_DNA-bd_sf"/>
</dbReference>
<feature type="domain" description="HTH marR-type" evidence="5">
    <location>
        <begin position="29"/>
        <end position="161"/>
    </location>
</feature>
<evidence type="ECO:0000259" key="5">
    <source>
        <dbReference type="PROSITE" id="PS50995"/>
    </source>
</evidence>
<dbReference type="Pfam" id="PF12802">
    <property type="entry name" value="MarR_2"/>
    <property type="match status" value="1"/>
</dbReference>
<evidence type="ECO:0000256" key="3">
    <source>
        <dbReference type="ARBA" id="ARBA00023163"/>
    </source>
</evidence>
<evidence type="ECO:0000313" key="7">
    <source>
        <dbReference type="Proteomes" id="UP000287866"/>
    </source>
</evidence>
<dbReference type="InterPro" id="IPR039422">
    <property type="entry name" value="MarR/SlyA-like"/>
</dbReference>
<dbReference type="GO" id="GO:0003677">
    <property type="term" value="F:DNA binding"/>
    <property type="evidence" value="ECO:0007669"/>
    <property type="project" value="UniProtKB-KW"/>
</dbReference>
<dbReference type="SMART" id="SM00347">
    <property type="entry name" value="HTH_MARR"/>
    <property type="match status" value="1"/>
</dbReference>
<name>A0A8T6R846_9MICO</name>
<dbReference type="InterPro" id="IPR023187">
    <property type="entry name" value="Tscrpt_reg_MarR-type_CS"/>
</dbReference>
<accession>A0A8T6R846</accession>
<evidence type="ECO:0000256" key="2">
    <source>
        <dbReference type="ARBA" id="ARBA00023125"/>
    </source>
</evidence>
<dbReference type="EMBL" id="SAYU02000093">
    <property type="protein sequence ID" value="NHA70046.1"/>
    <property type="molecule type" value="Genomic_DNA"/>
</dbReference>
<comment type="caution">
    <text evidence="6">The sequence shown here is derived from an EMBL/GenBank/DDBJ whole genome shotgun (WGS) entry which is preliminary data.</text>
</comment>
<proteinExistence type="predicted"/>
<reference evidence="6" key="1">
    <citation type="submission" date="2020-03" db="EMBL/GenBank/DDBJ databases">
        <title>Phycicoccus flavus sp. nov., a novel endophytic actinobacterium isolated from branch of Kandelia candel.</title>
        <authorList>
            <person name="Tuo L."/>
        </authorList>
    </citation>
    <scope>NUCLEOTIDE SEQUENCE</scope>
    <source>
        <strain evidence="6">CMS6Z-2</strain>
    </source>
</reference>
<dbReference type="InterPro" id="IPR000835">
    <property type="entry name" value="HTH_MarR-typ"/>
</dbReference>